<protein>
    <recommendedName>
        <fullName evidence="2">Rhamnogalacturonase A/B/Epimerase-like pectate lyase domain-containing protein</fullName>
    </recommendedName>
</protein>
<organism evidence="3 4">
    <name type="scientific">Exophiala mesophila</name>
    <name type="common">Black yeast-like fungus</name>
    <dbReference type="NCBI Taxonomy" id="212818"/>
    <lineage>
        <taxon>Eukaryota</taxon>
        <taxon>Fungi</taxon>
        <taxon>Dikarya</taxon>
        <taxon>Ascomycota</taxon>
        <taxon>Pezizomycotina</taxon>
        <taxon>Eurotiomycetes</taxon>
        <taxon>Chaetothyriomycetidae</taxon>
        <taxon>Chaetothyriales</taxon>
        <taxon>Herpotrichiellaceae</taxon>
        <taxon>Exophiala</taxon>
    </lineage>
</organism>
<dbReference type="SUPFAM" id="SSF51126">
    <property type="entry name" value="Pectin lyase-like"/>
    <property type="match status" value="2"/>
</dbReference>
<evidence type="ECO:0000256" key="1">
    <source>
        <dbReference type="SAM" id="SignalP"/>
    </source>
</evidence>
<reference evidence="3 4" key="1">
    <citation type="submission" date="2015-01" db="EMBL/GenBank/DDBJ databases">
        <title>The Genome Sequence of Exophiala mesophila CBS40295.</title>
        <authorList>
            <consortium name="The Broad Institute Genomics Platform"/>
            <person name="Cuomo C."/>
            <person name="de Hoog S."/>
            <person name="Gorbushina A."/>
            <person name="Stielow B."/>
            <person name="Teixiera M."/>
            <person name="Abouelleil A."/>
            <person name="Chapman S.B."/>
            <person name="Priest M."/>
            <person name="Young S.K."/>
            <person name="Wortman J."/>
            <person name="Nusbaum C."/>
            <person name="Birren B."/>
        </authorList>
    </citation>
    <scope>NUCLEOTIDE SEQUENCE [LARGE SCALE GENOMIC DNA]</scope>
    <source>
        <strain evidence="3 4">CBS 40295</strain>
    </source>
</reference>
<dbReference type="InterPro" id="IPR012334">
    <property type="entry name" value="Pectin_lyas_fold"/>
</dbReference>
<keyword evidence="4" id="KW-1185">Reference proteome</keyword>
<dbReference type="InterPro" id="IPR039279">
    <property type="entry name" value="QRT3-like"/>
</dbReference>
<accession>A0A0D1X2T2</accession>
<dbReference type="RefSeq" id="XP_016227599.1">
    <property type="nucleotide sequence ID" value="XM_016368081.1"/>
</dbReference>
<sequence>MWISYLLLLLPWLAHAAPTSDSLTVQPRQIQSTYWLSQIQRQGTVAYSSTDSGYRVFRNVKDYGAAGKSNPLQSDGVSDDTIAINAAISDGPRCAFQCDSSTTSPAIIYFPPGTYRVSAPIVQLYYTQFIGDALDVPTISALPWFEGSAVIDTDPYIPGGNGAEWYINQNNFYRQMRNFNIDIMQMPEDKGAGIHWQVAQATSLQNIIFHMRPKSPTNRQQGIFMDNGSGGVMSDLVFNGGNYGAFLGNQQFTTRNLTFNGCNTAVYVNWDWLWTFKSLKVDGCDIGIDMSNLANVTNQTVGSVLVLDAVMTDTAIGIKTSYNMSSLPSTGGTLVLQNVDFRSTQVGVVGANGVDVVLAGSQQVQAWYQGDTYRTKPTEDNQPVRRAAQEETYLPSQPCPASSTATTIVTVTVGLPFTTPMPGSVYQNGTISWPNTTSTLHASNCTATSDPASTSRVCTGDAPALEFSRLQKNETAPKLAQSLLNGQIVFERSRPQYENVAVSSFVSVKSAGAVGDGIADDTTAIQNILNSVTPNQIVYFDHGAYVITSTIQVPANIRITGEIWPLIMAQGPFFSDMANPKPVFRVGLPGDTGSVELSDLIFETAGALPGAIMMEWNVAEESQGSCAMWDVHFRVGGSAGTQLQQDTCIANVPGSTIFKPECAGSFLMLHITSQATAYVENCWFWVADHELDMPAHNQTNIYNGRGLLVESHGPVWLYGTSSEHHQLYNYQLDGARDVFMATVQAETAYMQSAPTALQGGFPPIEAWNDPGFAECTNDLCTKTWGLRVLESENVYLYGAGLYSFFDNYQQDCLETESCQENMIDIRCSSNINLYGITTKASTNMINVNGQTVVLGHDHMNLFGQTLASFEL</sequence>
<dbReference type="PANTHER" id="PTHR33928:SF2">
    <property type="entry name" value="PECTATE LYASE SUPERFAMILY PROTEIN DOMAIN-CONTAINING PROTEIN-RELATED"/>
    <property type="match status" value="1"/>
</dbReference>
<dbReference type="VEuPathDB" id="FungiDB:PV10_03607"/>
<dbReference type="EMBL" id="KN847521">
    <property type="protein sequence ID" value="KIV96025.1"/>
    <property type="molecule type" value="Genomic_DNA"/>
</dbReference>
<dbReference type="CDD" id="cd23668">
    <property type="entry name" value="GH55_beta13glucanase-like"/>
    <property type="match status" value="1"/>
</dbReference>
<dbReference type="OrthoDB" id="1046782at2759"/>
<feature type="chain" id="PRO_5002246121" description="Rhamnogalacturonase A/B/Epimerase-like pectate lyase domain-containing protein" evidence="1">
    <location>
        <begin position="17"/>
        <end position="871"/>
    </location>
</feature>
<dbReference type="Gene3D" id="2.160.20.10">
    <property type="entry name" value="Single-stranded right-handed beta-helix, Pectin lyase-like"/>
    <property type="match status" value="2"/>
</dbReference>
<dbReference type="FunFam" id="2.160.20.10:FF:000023">
    <property type="entry name" value="Exo-beta-1,3-glucanase Exg0"/>
    <property type="match status" value="1"/>
</dbReference>
<dbReference type="AlphaFoldDB" id="A0A0D1X2T2"/>
<feature type="signal peptide" evidence="1">
    <location>
        <begin position="1"/>
        <end position="16"/>
    </location>
</feature>
<name>A0A0D1X2T2_EXOME</name>
<proteinExistence type="predicted"/>
<dbReference type="OMA" id="AVFMNWN"/>
<dbReference type="GeneID" id="27321452"/>
<feature type="domain" description="Rhamnogalacturonase A/B/Epimerase-like pectate lyase" evidence="2">
    <location>
        <begin position="57"/>
        <end position="289"/>
    </location>
</feature>
<dbReference type="STRING" id="212818.A0A0D1X2T2"/>
<dbReference type="InterPro" id="IPR024535">
    <property type="entry name" value="RHGA/B-epi-like_pectate_lyase"/>
</dbReference>
<evidence type="ECO:0000313" key="3">
    <source>
        <dbReference type="EMBL" id="KIV96025.1"/>
    </source>
</evidence>
<dbReference type="HOGENOM" id="CLU_002540_2_1_1"/>
<dbReference type="PANTHER" id="PTHR33928">
    <property type="entry name" value="POLYGALACTURONASE QRT3"/>
    <property type="match status" value="1"/>
</dbReference>
<dbReference type="GO" id="GO:0004650">
    <property type="term" value="F:polygalacturonase activity"/>
    <property type="evidence" value="ECO:0007669"/>
    <property type="project" value="InterPro"/>
</dbReference>
<dbReference type="Proteomes" id="UP000054302">
    <property type="component" value="Unassembled WGS sequence"/>
</dbReference>
<gene>
    <name evidence="3" type="ORF">PV10_03607</name>
</gene>
<evidence type="ECO:0000313" key="4">
    <source>
        <dbReference type="Proteomes" id="UP000054302"/>
    </source>
</evidence>
<feature type="domain" description="Rhamnogalacturonase A/B/Epimerase-like pectate lyase" evidence="2">
    <location>
        <begin position="505"/>
        <end position="563"/>
    </location>
</feature>
<keyword evidence="1" id="KW-0732">Signal</keyword>
<dbReference type="Pfam" id="PF12708">
    <property type="entry name" value="Pect-lyase_RHGA_epim"/>
    <property type="match status" value="2"/>
</dbReference>
<evidence type="ECO:0000259" key="2">
    <source>
        <dbReference type="Pfam" id="PF12708"/>
    </source>
</evidence>
<dbReference type="InterPro" id="IPR011050">
    <property type="entry name" value="Pectin_lyase_fold/virulence"/>
</dbReference>